<evidence type="ECO:0000256" key="1">
    <source>
        <dbReference type="ARBA" id="ARBA00004430"/>
    </source>
</evidence>
<dbReference type="GO" id="GO:0031146">
    <property type="term" value="P:SCF-dependent proteasomal ubiquitin-dependent protein catabolic process"/>
    <property type="evidence" value="ECO:0007669"/>
    <property type="project" value="TreeGrafter"/>
</dbReference>
<proteinExistence type="predicted"/>
<comment type="caution">
    <text evidence="3">The sequence shown here is derived from an EMBL/GenBank/DDBJ whole genome shotgun (WGS) entry which is preliminary data.</text>
</comment>
<sequence length="158" mass="17034">MLHSLSGLRELACTAEAAEPGINHFHNLRSLSLLTSLSLAEGITDQVCLEVAFMQHLRHLDLSRSTGEDPGPTISDTGCRQLAKLPSLMRLNLEGHTDITDKGLAALAAGLSALTYLDMRQTGGQSEFGLDGFSDGGLERLSQLQRLECLRLSECQVS</sequence>
<dbReference type="GO" id="GO:0019005">
    <property type="term" value="C:SCF ubiquitin ligase complex"/>
    <property type="evidence" value="ECO:0007669"/>
    <property type="project" value="TreeGrafter"/>
</dbReference>
<accession>A0AAW1Q4E5</accession>
<evidence type="ECO:0000313" key="3">
    <source>
        <dbReference type="EMBL" id="KAK9816895.1"/>
    </source>
</evidence>
<feature type="domain" description="F-box/LRR-repeat protein 15-like leucin rich repeat" evidence="2">
    <location>
        <begin position="40"/>
        <end position="121"/>
    </location>
</feature>
<dbReference type="Proteomes" id="UP001489004">
    <property type="component" value="Unassembled WGS sequence"/>
</dbReference>
<dbReference type="InterPro" id="IPR032675">
    <property type="entry name" value="LRR_dom_sf"/>
</dbReference>
<comment type="subcellular location">
    <subcellularLocation>
        <location evidence="1">Cytoplasm</location>
        <location evidence="1">Cytoskeleton</location>
        <location evidence="1">Cilium axoneme</location>
    </subcellularLocation>
</comment>
<dbReference type="GO" id="GO:0005930">
    <property type="term" value="C:axoneme"/>
    <property type="evidence" value="ECO:0007669"/>
    <property type="project" value="UniProtKB-SubCell"/>
</dbReference>
<dbReference type="InterPro" id="IPR006553">
    <property type="entry name" value="Leu-rich_rpt_Cys-con_subtyp"/>
</dbReference>
<dbReference type="PANTHER" id="PTHR13318:SF190">
    <property type="entry name" value="PARTNER OF PAIRED, ISOFORM B"/>
    <property type="match status" value="1"/>
</dbReference>
<dbReference type="InterPro" id="IPR057207">
    <property type="entry name" value="FBXL15_LRR"/>
</dbReference>
<gene>
    <name evidence="3" type="ORF">WJX72_006887</name>
</gene>
<name>A0AAW1Q4E5_9CHLO</name>
<keyword evidence="4" id="KW-1185">Reference proteome</keyword>
<dbReference type="AlphaFoldDB" id="A0AAW1Q4E5"/>
<dbReference type="EMBL" id="JALJOR010000005">
    <property type="protein sequence ID" value="KAK9816895.1"/>
    <property type="molecule type" value="Genomic_DNA"/>
</dbReference>
<evidence type="ECO:0000259" key="2">
    <source>
        <dbReference type="Pfam" id="PF25372"/>
    </source>
</evidence>
<organism evidence="3 4">
    <name type="scientific">[Myrmecia] bisecta</name>
    <dbReference type="NCBI Taxonomy" id="41462"/>
    <lineage>
        <taxon>Eukaryota</taxon>
        <taxon>Viridiplantae</taxon>
        <taxon>Chlorophyta</taxon>
        <taxon>core chlorophytes</taxon>
        <taxon>Trebouxiophyceae</taxon>
        <taxon>Trebouxiales</taxon>
        <taxon>Trebouxiaceae</taxon>
        <taxon>Myrmecia</taxon>
    </lineage>
</organism>
<evidence type="ECO:0000313" key="4">
    <source>
        <dbReference type="Proteomes" id="UP001489004"/>
    </source>
</evidence>
<dbReference type="Pfam" id="PF25372">
    <property type="entry name" value="DUF7885"/>
    <property type="match status" value="1"/>
</dbReference>
<dbReference type="Gene3D" id="3.80.10.10">
    <property type="entry name" value="Ribonuclease Inhibitor"/>
    <property type="match status" value="1"/>
</dbReference>
<protein>
    <recommendedName>
        <fullName evidence="2">F-box/LRR-repeat protein 15-like leucin rich repeat domain-containing protein</fullName>
    </recommendedName>
</protein>
<dbReference type="SMART" id="SM00367">
    <property type="entry name" value="LRR_CC"/>
    <property type="match status" value="2"/>
</dbReference>
<dbReference type="PANTHER" id="PTHR13318">
    <property type="entry name" value="PARTNER OF PAIRED, ISOFORM B-RELATED"/>
    <property type="match status" value="1"/>
</dbReference>
<dbReference type="SUPFAM" id="SSF52047">
    <property type="entry name" value="RNI-like"/>
    <property type="match status" value="1"/>
</dbReference>
<reference evidence="3 4" key="1">
    <citation type="journal article" date="2024" name="Nat. Commun.">
        <title>Phylogenomics reveals the evolutionary origins of lichenization in chlorophyte algae.</title>
        <authorList>
            <person name="Puginier C."/>
            <person name="Libourel C."/>
            <person name="Otte J."/>
            <person name="Skaloud P."/>
            <person name="Haon M."/>
            <person name="Grisel S."/>
            <person name="Petersen M."/>
            <person name="Berrin J.G."/>
            <person name="Delaux P.M."/>
            <person name="Dal Grande F."/>
            <person name="Keller J."/>
        </authorList>
    </citation>
    <scope>NUCLEOTIDE SEQUENCE [LARGE SCALE GENOMIC DNA]</scope>
    <source>
        <strain evidence="3 4">SAG 2043</strain>
    </source>
</reference>